<dbReference type="EMBL" id="JACHGB010000008">
    <property type="protein sequence ID" value="MBB5273749.1"/>
    <property type="molecule type" value="Genomic_DNA"/>
</dbReference>
<protein>
    <submittedName>
        <fullName evidence="6">L-amino acid N-acyltransferase YncA</fullName>
    </submittedName>
</protein>
<accession>A0A7W8MB36</accession>
<dbReference type="Proteomes" id="UP000532440">
    <property type="component" value="Unassembled WGS sequence"/>
</dbReference>
<gene>
    <name evidence="6" type="ORF">HNQ70_003780</name>
</gene>
<proteinExistence type="predicted"/>
<evidence type="ECO:0000256" key="4">
    <source>
        <dbReference type="ARBA" id="ARBA00051334"/>
    </source>
</evidence>
<evidence type="ECO:0000256" key="2">
    <source>
        <dbReference type="ARBA" id="ARBA00023315"/>
    </source>
</evidence>
<keyword evidence="1 6" id="KW-0808">Transferase</keyword>
<evidence type="ECO:0000313" key="7">
    <source>
        <dbReference type="Proteomes" id="UP000532440"/>
    </source>
</evidence>
<evidence type="ECO:0000259" key="5">
    <source>
        <dbReference type="PROSITE" id="PS51186"/>
    </source>
</evidence>
<evidence type="ECO:0000256" key="1">
    <source>
        <dbReference type="ARBA" id="ARBA00022679"/>
    </source>
</evidence>
<feature type="domain" description="N-acetyltransferase" evidence="5">
    <location>
        <begin position="111"/>
        <end position="266"/>
    </location>
</feature>
<sequence length="283" mass="30709">MGYAGVVTVDRRGRSGRVRVDLGGRELLFDWEFGGGDCIAFVVAPDPQEWQSLEPHRTLEREPFLAWLAAELAARECPGARIEVGPSGIHFFERPAEGAAQPAGGSGPAGVGFVDCTHAAHAAPILEILNDAIVSSTALYDYHPRPPESMDVWFAAKAAGRYPVIGAVDSEGRLLGFASYGSFRAWPAYKYTVEHSVYVHRDHRAAGLGGALLGRLIAAARRQEYHVMVGGIDMENAGSIALHERMGFTHVGTIRQAGFKFGRWLDLGFWQRVLETPAQPVDG</sequence>
<dbReference type="Gene3D" id="3.40.630.30">
    <property type="match status" value="1"/>
</dbReference>
<dbReference type="PANTHER" id="PTHR43072">
    <property type="entry name" value="N-ACETYLTRANSFERASE"/>
    <property type="match status" value="1"/>
</dbReference>
<dbReference type="InterPro" id="IPR000182">
    <property type="entry name" value="GNAT_dom"/>
</dbReference>
<reference evidence="6 7" key="1">
    <citation type="submission" date="2020-08" db="EMBL/GenBank/DDBJ databases">
        <title>Genomic Encyclopedia of Type Strains, Phase IV (KMG-IV): sequencing the most valuable type-strain genomes for metagenomic binning, comparative biology and taxonomic classification.</title>
        <authorList>
            <person name="Goeker M."/>
        </authorList>
    </citation>
    <scope>NUCLEOTIDE SEQUENCE [LARGE SCALE GENOMIC DNA]</scope>
    <source>
        <strain evidence="6 7">DSM 29781</strain>
    </source>
</reference>
<comment type="catalytic activity">
    <reaction evidence="3">
        <text>L-methionine sulfoximine + acetyl-CoA = N-acetyl-L-methionine sulfoximine + CoA + H(+)</text>
        <dbReference type="Rhea" id="RHEA:47660"/>
        <dbReference type="ChEBI" id="CHEBI:15378"/>
        <dbReference type="ChEBI" id="CHEBI:57287"/>
        <dbReference type="ChEBI" id="CHEBI:57288"/>
        <dbReference type="ChEBI" id="CHEBI:87826"/>
        <dbReference type="ChEBI" id="CHEBI:87827"/>
    </reaction>
</comment>
<evidence type="ECO:0000313" key="6">
    <source>
        <dbReference type="EMBL" id="MBB5273749.1"/>
    </source>
</evidence>
<organism evidence="6 7">
    <name type="scientific">Quisquiliibacterium transsilvanicum</name>
    <dbReference type="NCBI Taxonomy" id="1549638"/>
    <lineage>
        <taxon>Bacteria</taxon>
        <taxon>Pseudomonadati</taxon>
        <taxon>Pseudomonadota</taxon>
        <taxon>Betaproteobacteria</taxon>
        <taxon>Burkholderiales</taxon>
        <taxon>Burkholderiaceae</taxon>
        <taxon>Quisquiliibacterium</taxon>
    </lineage>
</organism>
<dbReference type="SUPFAM" id="SSF55729">
    <property type="entry name" value="Acyl-CoA N-acyltransferases (Nat)"/>
    <property type="match status" value="1"/>
</dbReference>
<comment type="catalytic activity">
    <reaction evidence="4">
        <text>L-methionine sulfone + acetyl-CoA = N-acetyl-L-methionine sulfone + CoA + H(+)</text>
        <dbReference type="Rhea" id="RHEA:47656"/>
        <dbReference type="ChEBI" id="CHEBI:15378"/>
        <dbReference type="ChEBI" id="CHEBI:57287"/>
        <dbReference type="ChEBI" id="CHEBI:57288"/>
        <dbReference type="ChEBI" id="CHEBI:87824"/>
        <dbReference type="ChEBI" id="CHEBI:87825"/>
    </reaction>
</comment>
<keyword evidence="2 6" id="KW-0012">Acyltransferase</keyword>
<dbReference type="FunFam" id="3.40.630.30:FF:000026">
    <property type="entry name" value="Phosphinothricin acetyltransferase"/>
    <property type="match status" value="1"/>
</dbReference>
<dbReference type="PANTHER" id="PTHR43072:SF23">
    <property type="entry name" value="UPF0039 PROTEIN C11D3.02C"/>
    <property type="match status" value="1"/>
</dbReference>
<dbReference type="InterPro" id="IPR016181">
    <property type="entry name" value="Acyl_CoA_acyltransferase"/>
</dbReference>
<evidence type="ECO:0000256" key="3">
    <source>
        <dbReference type="ARBA" id="ARBA00050603"/>
    </source>
</evidence>
<keyword evidence="7" id="KW-1185">Reference proteome</keyword>
<comment type="caution">
    <text evidence="6">The sequence shown here is derived from an EMBL/GenBank/DDBJ whole genome shotgun (WGS) entry which is preliminary data.</text>
</comment>
<dbReference type="Pfam" id="PF00583">
    <property type="entry name" value="Acetyltransf_1"/>
    <property type="match status" value="1"/>
</dbReference>
<dbReference type="AlphaFoldDB" id="A0A7W8MB36"/>
<name>A0A7W8MB36_9BURK</name>
<dbReference type="PROSITE" id="PS51186">
    <property type="entry name" value="GNAT"/>
    <property type="match status" value="1"/>
</dbReference>
<dbReference type="GO" id="GO:0016747">
    <property type="term" value="F:acyltransferase activity, transferring groups other than amino-acyl groups"/>
    <property type="evidence" value="ECO:0007669"/>
    <property type="project" value="InterPro"/>
</dbReference>